<feature type="domain" description="PDZ" evidence="2">
    <location>
        <begin position="453"/>
        <end position="527"/>
    </location>
</feature>
<feature type="compositionally biased region" description="Basic and acidic residues" evidence="1">
    <location>
        <begin position="750"/>
        <end position="771"/>
    </location>
</feature>
<dbReference type="EMBL" id="JBJKFK010000093">
    <property type="protein sequence ID" value="KAL3319882.1"/>
    <property type="molecule type" value="Genomic_DNA"/>
</dbReference>
<feature type="domain" description="PDZ" evidence="2">
    <location>
        <begin position="196"/>
        <end position="277"/>
    </location>
</feature>
<dbReference type="AlphaFoldDB" id="A0ABD2QL68"/>
<dbReference type="PANTHER" id="PTHR19964">
    <property type="entry name" value="MULTIPLE PDZ DOMAIN PROTEIN"/>
    <property type="match status" value="1"/>
</dbReference>
<dbReference type="Proteomes" id="UP001626550">
    <property type="component" value="Unassembled WGS sequence"/>
</dbReference>
<proteinExistence type="predicted"/>
<dbReference type="InterPro" id="IPR001478">
    <property type="entry name" value="PDZ"/>
</dbReference>
<dbReference type="InterPro" id="IPR036034">
    <property type="entry name" value="PDZ_sf"/>
</dbReference>
<feature type="domain" description="PDZ" evidence="2">
    <location>
        <begin position="311"/>
        <end position="395"/>
    </location>
</feature>
<dbReference type="InterPro" id="IPR051342">
    <property type="entry name" value="PDZ_scaffold"/>
</dbReference>
<keyword evidence="4" id="KW-1185">Reference proteome</keyword>
<accession>A0ABD2QL68</accession>
<evidence type="ECO:0000313" key="4">
    <source>
        <dbReference type="Proteomes" id="UP001626550"/>
    </source>
</evidence>
<gene>
    <name evidence="3" type="ORF">Ciccas_001434</name>
</gene>
<sequence>MNGNVEASSRKSSLLGPNIVELRSKFTRQQQQLPLPDYKIPPGLICEDEIHLVGIPLMDNPSEEELGFCLASHRDSNMYGCFIYRLLGGSQAALSDLQAGDEIVQVNEEVIDQIPFQDACAVIRREYQTASSKQCANRDASRIVMLFVVRRNPLNAHWMNSDLDPDSSPILVPISQDNDAIIDRHMDNADNKEIITVDIERSDKGYGLLIVNVGPNDQEGVFVKGITKNTPAFKLNVFRVMDQILAVNGKEELSYDEALTLVRESKDKVRLKIARQISSASASPKKKAVTLDSSPTILQSKSKIIPNVPCDIELHKDPKSSLGFSIVGGQETSLEPVTIYEIFKDSIAWKDGRMRPGDYILRINEHDLANVTHTEATNIIRNAKDSIKLRILRKQTKIETINDNEESDYNTFEVSLKRRPTNGLGIVLLPRVDKPSGVVIVNFYCLPLVSHKFSDLFTSTCGKDFGFILRPATDFEFSLTPNALVVEQVFPNTSAQASGSLQQGDRLYAIDREPVDWLTCQEMDQFLTKHDDLNFIFGRIAINHKAALQYQAMRNKALRTTPVRENGDCASPPESAPKPVFGFMSIDSPYVKDSMMDQPILEEPIQSNGQENVHQSDAESENEEIKQLEERFLTPEHTVRLIEQNTNANPSIAIRLTIGLETNVPAVYRVYHGGAGYFAGLLEKDRIIGINNRTLDCIFEPAILKSENSLALALDQLWVRKLSAFNPMVLRVISNVDAVHKAFPVLEPIKEDRNGSKKEKTQGDSTNEKSGKARKLSVPKFGDSDGAKGGKSDGDGGGSAAISFGSASAQGRLDSLSEQLKRGKAPLNQSGAKSARRESVMRPELQAILGNSDLDIDISQTRELSAGQPLEQLLQEALAEGVAYTRSTDMTRMDRDQAKRKFLLLGS</sequence>
<dbReference type="SUPFAM" id="SSF50156">
    <property type="entry name" value="PDZ domain-like"/>
    <property type="match status" value="5"/>
</dbReference>
<evidence type="ECO:0000313" key="3">
    <source>
        <dbReference type="EMBL" id="KAL3319882.1"/>
    </source>
</evidence>
<dbReference type="Gene3D" id="2.30.42.10">
    <property type="match status" value="4"/>
</dbReference>
<dbReference type="Pfam" id="PF00595">
    <property type="entry name" value="PDZ"/>
    <property type="match status" value="3"/>
</dbReference>
<evidence type="ECO:0000259" key="2">
    <source>
        <dbReference type="PROSITE" id="PS50106"/>
    </source>
</evidence>
<organism evidence="3 4">
    <name type="scientific">Cichlidogyrus casuarinus</name>
    <dbReference type="NCBI Taxonomy" id="1844966"/>
    <lineage>
        <taxon>Eukaryota</taxon>
        <taxon>Metazoa</taxon>
        <taxon>Spiralia</taxon>
        <taxon>Lophotrochozoa</taxon>
        <taxon>Platyhelminthes</taxon>
        <taxon>Monogenea</taxon>
        <taxon>Monopisthocotylea</taxon>
        <taxon>Dactylogyridea</taxon>
        <taxon>Ancyrocephalidae</taxon>
        <taxon>Cichlidogyrus</taxon>
    </lineage>
</organism>
<dbReference type="SMART" id="SM00228">
    <property type="entry name" value="PDZ"/>
    <property type="match status" value="4"/>
</dbReference>
<feature type="domain" description="PDZ" evidence="2">
    <location>
        <begin position="54"/>
        <end position="125"/>
    </location>
</feature>
<protein>
    <recommendedName>
        <fullName evidence="2">PDZ domain-containing protein</fullName>
    </recommendedName>
</protein>
<feature type="region of interest" description="Disordered" evidence="1">
    <location>
        <begin position="750"/>
        <end position="804"/>
    </location>
</feature>
<name>A0ABD2QL68_9PLAT</name>
<dbReference type="PROSITE" id="PS50106">
    <property type="entry name" value="PDZ"/>
    <property type="match status" value="4"/>
</dbReference>
<dbReference type="CDD" id="cd00136">
    <property type="entry name" value="PDZ_canonical"/>
    <property type="match status" value="4"/>
</dbReference>
<evidence type="ECO:0000256" key="1">
    <source>
        <dbReference type="SAM" id="MobiDB-lite"/>
    </source>
</evidence>
<feature type="region of interest" description="Disordered" evidence="1">
    <location>
        <begin position="820"/>
        <end position="839"/>
    </location>
</feature>
<dbReference type="PANTHER" id="PTHR19964:SF92">
    <property type="entry name" value="PATJ HOMOLOG"/>
    <property type="match status" value="1"/>
</dbReference>
<reference evidence="3 4" key="1">
    <citation type="submission" date="2024-11" db="EMBL/GenBank/DDBJ databases">
        <title>Adaptive evolution of stress response genes in parasites aligns with host niche diversity.</title>
        <authorList>
            <person name="Hahn C."/>
            <person name="Resl P."/>
        </authorList>
    </citation>
    <scope>NUCLEOTIDE SEQUENCE [LARGE SCALE GENOMIC DNA]</scope>
    <source>
        <strain evidence="3">EGGRZ-B1_66</strain>
        <tissue evidence="3">Body</tissue>
    </source>
</reference>
<comment type="caution">
    <text evidence="3">The sequence shown here is derived from an EMBL/GenBank/DDBJ whole genome shotgun (WGS) entry which is preliminary data.</text>
</comment>
<feature type="compositionally biased region" description="Basic and acidic residues" evidence="1">
    <location>
        <begin position="782"/>
        <end position="794"/>
    </location>
</feature>